<evidence type="ECO:0000256" key="4">
    <source>
        <dbReference type="ARBA" id="ARBA00023159"/>
    </source>
</evidence>
<dbReference type="AlphaFoldDB" id="A0A8J8WBV1"/>
<dbReference type="GO" id="GO:0006281">
    <property type="term" value="P:DNA repair"/>
    <property type="evidence" value="ECO:0007669"/>
    <property type="project" value="InterPro"/>
</dbReference>
<keyword evidence="9" id="KW-1185">Reference proteome</keyword>
<dbReference type="GO" id="GO:0003908">
    <property type="term" value="F:methylated-DNA-[protein]-cysteine S-methyltransferase activity"/>
    <property type="evidence" value="ECO:0007669"/>
    <property type="project" value="UniProtKB-EC"/>
</dbReference>
<feature type="domain" description="HTH araC/xylS-type" evidence="7">
    <location>
        <begin position="121"/>
        <end position="153"/>
    </location>
</feature>
<evidence type="ECO:0000256" key="3">
    <source>
        <dbReference type="ARBA" id="ARBA00023015"/>
    </source>
</evidence>
<keyword evidence="8" id="KW-0808">Transferase</keyword>
<evidence type="ECO:0000256" key="5">
    <source>
        <dbReference type="ARBA" id="ARBA00023163"/>
    </source>
</evidence>
<dbReference type="GO" id="GO:0008270">
    <property type="term" value="F:zinc ion binding"/>
    <property type="evidence" value="ECO:0007669"/>
    <property type="project" value="InterPro"/>
</dbReference>
<keyword evidence="2 8" id="KW-0489">Methyltransferase</keyword>
<dbReference type="PROSITE" id="PS01124">
    <property type="entry name" value="HTH_ARAC_FAMILY_2"/>
    <property type="match status" value="1"/>
</dbReference>
<accession>A0A8J8WBV1</accession>
<gene>
    <name evidence="8" type="ORF">PECM_005516</name>
</gene>
<evidence type="ECO:0000256" key="6">
    <source>
        <dbReference type="SAM" id="MobiDB-lite"/>
    </source>
</evidence>
<dbReference type="OrthoDB" id="2447880at2759"/>
<keyword evidence="5" id="KW-0804">Transcription</keyword>
<organism evidence="8 9">
    <name type="scientific">Penicillium ucsense</name>
    <dbReference type="NCBI Taxonomy" id="2839758"/>
    <lineage>
        <taxon>Eukaryota</taxon>
        <taxon>Fungi</taxon>
        <taxon>Dikarya</taxon>
        <taxon>Ascomycota</taxon>
        <taxon>Pezizomycotina</taxon>
        <taxon>Eurotiomycetes</taxon>
        <taxon>Eurotiomycetidae</taxon>
        <taxon>Eurotiales</taxon>
        <taxon>Aspergillaceae</taxon>
        <taxon>Penicillium</taxon>
    </lineage>
</organism>
<dbReference type="InterPro" id="IPR018060">
    <property type="entry name" value="HTH_AraC"/>
</dbReference>
<evidence type="ECO:0000313" key="9">
    <source>
        <dbReference type="Proteomes" id="UP000631181"/>
    </source>
</evidence>
<dbReference type="GO" id="GO:0043565">
    <property type="term" value="F:sequence-specific DNA binding"/>
    <property type="evidence" value="ECO:0007669"/>
    <property type="project" value="InterPro"/>
</dbReference>
<dbReference type="Gene3D" id="1.10.10.60">
    <property type="entry name" value="Homeodomain-like"/>
    <property type="match status" value="1"/>
</dbReference>
<evidence type="ECO:0000259" key="7">
    <source>
        <dbReference type="PROSITE" id="PS01124"/>
    </source>
</evidence>
<dbReference type="Gene3D" id="3.40.10.10">
    <property type="entry name" value="DNA Methylphosphotriester Repair Domain"/>
    <property type="match status" value="1"/>
</dbReference>
<comment type="caution">
    <text evidence="8">The sequence shown here is derived from an EMBL/GenBank/DDBJ whole genome shotgun (WGS) entry which is preliminary data.</text>
</comment>
<dbReference type="Pfam" id="PF00165">
    <property type="entry name" value="HTH_AraC"/>
    <property type="match status" value="1"/>
</dbReference>
<dbReference type="SUPFAM" id="SSF46689">
    <property type="entry name" value="Homeodomain-like"/>
    <property type="match status" value="1"/>
</dbReference>
<dbReference type="EMBL" id="WIWV01000004">
    <property type="protein sequence ID" value="KAF7719615.1"/>
    <property type="molecule type" value="Genomic_DNA"/>
</dbReference>
<dbReference type="Pfam" id="PF02805">
    <property type="entry name" value="Ada_Zn_binding"/>
    <property type="match status" value="1"/>
</dbReference>
<name>A0A8J8WBV1_9EURO</name>
<evidence type="ECO:0000313" key="8">
    <source>
        <dbReference type="EMBL" id="KAF7719615.1"/>
    </source>
</evidence>
<dbReference type="GO" id="GO:0032259">
    <property type="term" value="P:methylation"/>
    <property type="evidence" value="ECO:0007669"/>
    <property type="project" value="UniProtKB-KW"/>
</dbReference>
<keyword evidence="3" id="KW-0805">Transcription regulation</keyword>
<evidence type="ECO:0000256" key="1">
    <source>
        <dbReference type="ARBA" id="ARBA00001947"/>
    </source>
</evidence>
<dbReference type="InterPro" id="IPR004026">
    <property type="entry name" value="Ada_DNA_repair_Zn-bd"/>
</dbReference>
<dbReference type="EC" id="2.1.1.63" evidence="8"/>
<protein>
    <submittedName>
        <fullName evidence="8">Bifunctional transcriptional activator/DNA repair enzyme Ada</fullName>
        <ecNumber evidence="8">2.1.1.63</ecNumber>
    </submittedName>
</protein>
<sequence>MNASEPLHRIPRLAQPTHTLTSSQRWRAITTRDPTINNFVYAVRTTKIYCRPCCPARLARRANVQFFDTAAQAETAGFRACKRCRPQAEGTALANHPQTAVVDQACETIRAQLAVGLKPRLQDLAAQAGLTASHFHRVFKKRVGVTPGQYMSGLVQWDSWSGSDSATRLSSVSASRSDGGVSLCEISEEICSENRSVGGMNGPWPGSILPGSMAGTYSPEIHRDCVLTADAVWNDFDALLALEAEPEAEPKTPSMATLDLDLPGLDSELA</sequence>
<feature type="region of interest" description="Disordered" evidence="6">
    <location>
        <begin position="245"/>
        <end position="270"/>
    </location>
</feature>
<dbReference type="SUPFAM" id="SSF57884">
    <property type="entry name" value="Ada DNA repair protein, N-terminal domain (N-Ada 10)"/>
    <property type="match status" value="1"/>
</dbReference>
<dbReference type="GO" id="GO:0003700">
    <property type="term" value="F:DNA-binding transcription factor activity"/>
    <property type="evidence" value="ECO:0007669"/>
    <property type="project" value="InterPro"/>
</dbReference>
<proteinExistence type="predicted"/>
<keyword evidence="4" id="KW-0010">Activator</keyword>
<dbReference type="InterPro" id="IPR009057">
    <property type="entry name" value="Homeodomain-like_sf"/>
</dbReference>
<reference evidence="8" key="1">
    <citation type="journal article" date="2020" name="Front. Microbiol.">
        <title>Gene regulatory networks of Penicillium echinulatum 2HH and Penicillium oxalicum 114-2 inferred by a computational biology approach.</title>
        <authorList>
            <person name="Lenz A.R."/>
            <person name="Galan-Vasquez E."/>
            <person name="Balbinot E."/>
            <person name="De Abreu F.P."/>
            <person name="De Oliveira N.S."/>
            <person name="Da Rosa L.O."/>
            <person name="De Avila E Silva S."/>
            <person name="Camassola M."/>
            <person name="Dillon A.J.P."/>
            <person name="Perez-Rueda E."/>
        </authorList>
    </citation>
    <scope>NUCLEOTIDE SEQUENCE</scope>
    <source>
        <strain evidence="8">S1M29</strain>
    </source>
</reference>
<dbReference type="Proteomes" id="UP000631181">
    <property type="component" value="Unassembled WGS sequence"/>
</dbReference>
<comment type="cofactor">
    <cofactor evidence="1">
        <name>Zn(2+)</name>
        <dbReference type="ChEBI" id="CHEBI:29105"/>
    </cofactor>
</comment>
<evidence type="ECO:0000256" key="2">
    <source>
        <dbReference type="ARBA" id="ARBA00022603"/>
    </source>
</evidence>
<dbReference type="InterPro" id="IPR035451">
    <property type="entry name" value="Ada-like_dom_sf"/>
</dbReference>